<name>A0A1C6TSS6_9ACTN</name>
<dbReference type="RefSeq" id="WP_091113646.1">
    <property type="nucleotide sequence ID" value="NZ_FMHY01000002.1"/>
</dbReference>
<dbReference type="InterPro" id="IPR037217">
    <property type="entry name" value="Trp/Indoleamine_2_3_dOase-like"/>
</dbReference>
<dbReference type="AlphaFoldDB" id="A0A1C6TSS6"/>
<dbReference type="Proteomes" id="UP000199696">
    <property type="component" value="Unassembled WGS sequence"/>
</dbReference>
<reference evidence="2" key="1">
    <citation type="submission" date="2016-06" db="EMBL/GenBank/DDBJ databases">
        <authorList>
            <person name="Varghese N."/>
            <person name="Submissions Spin"/>
        </authorList>
    </citation>
    <scope>NUCLEOTIDE SEQUENCE [LARGE SCALE GENOMIC DNA]</scope>
    <source>
        <strain evidence="2">DSM 44814</strain>
    </source>
</reference>
<dbReference type="GO" id="GO:0020037">
    <property type="term" value="F:heme binding"/>
    <property type="evidence" value="ECO:0007669"/>
    <property type="project" value="InterPro"/>
</dbReference>
<dbReference type="OrthoDB" id="918766at2"/>
<dbReference type="SUPFAM" id="SSF140959">
    <property type="entry name" value="Indolic compounds 2,3-dioxygenase-like"/>
    <property type="match status" value="1"/>
</dbReference>
<gene>
    <name evidence="1" type="ORF">GA0070604_0561</name>
</gene>
<dbReference type="STRING" id="227316.GA0070604_0561"/>
<proteinExistence type="predicted"/>
<dbReference type="GO" id="GO:0019441">
    <property type="term" value="P:L-tryptophan catabolic process to kynurenine"/>
    <property type="evidence" value="ECO:0007669"/>
    <property type="project" value="InterPro"/>
</dbReference>
<dbReference type="GO" id="GO:0046872">
    <property type="term" value="F:metal ion binding"/>
    <property type="evidence" value="ECO:0007669"/>
    <property type="project" value="InterPro"/>
</dbReference>
<keyword evidence="2" id="KW-1185">Reference proteome</keyword>
<evidence type="ECO:0008006" key="3">
    <source>
        <dbReference type="Google" id="ProtNLM"/>
    </source>
</evidence>
<evidence type="ECO:0000313" key="2">
    <source>
        <dbReference type="Proteomes" id="UP000199696"/>
    </source>
</evidence>
<dbReference type="Gene3D" id="1.20.58.480">
    <property type="match status" value="1"/>
</dbReference>
<organism evidence="1 2">
    <name type="scientific">Micromonospora eburnea</name>
    <dbReference type="NCBI Taxonomy" id="227316"/>
    <lineage>
        <taxon>Bacteria</taxon>
        <taxon>Bacillati</taxon>
        <taxon>Actinomycetota</taxon>
        <taxon>Actinomycetes</taxon>
        <taxon>Micromonosporales</taxon>
        <taxon>Micromonosporaceae</taxon>
        <taxon>Micromonospora</taxon>
    </lineage>
</organism>
<accession>A0A1C6TSS6</accession>
<dbReference type="Pfam" id="PF08933">
    <property type="entry name" value="PrnB"/>
    <property type="match status" value="1"/>
</dbReference>
<evidence type="ECO:0000313" key="1">
    <source>
        <dbReference type="EMBL" id="SCL44719.1"/>
    </source>
</evidence>
<dbReference type="EMBL" id="FMHY01000002">
    <property type="protein sequence ID" value="SCL44719.1"/>
    <property type="molecule type" value="Genomic_DNA"/>
</dbReference>
<sequence length="339" mass="36851">MTVTHGLDASITTLDPLGADAVMRSLPQANIAADTAWLHTRAVHLSQAATRIRDAAPARAALRDLGMLTASLARHTGRGLAPPVVEAAMLHLGNIADEVPRETVYSYSTRNPRGPRRRSFTDTPGEHLFINEVSAASCGLDAAIERCRYLPEAADQHEANAAAAIVHHHLRTFAAHLVTVKRHLTPQYFTGRLRPYFPALTIAGQTYYAPGGAQMPLLVIDVVLLNQAVTGELAGWFEQYVDDNVIYLPPHHRALIDQARGNPGLARLAHRYPHLRTATGLLIDDLLRFRLPHRQLAQANMAIRDEGALGSGGYTTDALDQLVAVTKRARILLDPGSTA</sequence>
<dbReference type="Gene3D" id="1.20.58.1320">
    <property type="match status" value="1"/>
</dbReference>
<protein>
    <recommendedName>
        <fullName evidence="3">DUF1864 family protein</fullName>
    </recommendedName>
</protein>
<dbReference type="InterPro" id="IPR015029">
    <property type="entry name" value="PrnB"/>
</dbReference>